<sequence length="1031" mass="117004">MLSRGWLGGPKPPKNPHSLEHLRYLHHVLTKNHTITDNNKSLIVEALRSMSEILIWGDQNDSSVFEFYLEKNMFLFFLNILQQNAGNYVCVQLLQTLNILFENLQHETSLYYLLSNNHINDVICHKFDFSDEEVMAYYISFLKTLSLRLNEHTIHFFYNEHSDDFALYTEGIKFFNHSETMVRIAVRTLTLNVYKVNDEAMLRFICDKTAVPYFSNLVWFIAEHVRLVDKCVRSNKNHQDSDRLRDLVAEHLDHMHYLNDILALNNNLLNEVLIEHLLHRLFLPLYVHSLADGAPGDSSDVPMVSSVVALFLLSQVFLIIHHQPLVHQLAEVIFTKGLETFVMNSDGVATNQPNLLEPPESLEKLLSSNILRKKRKHKRPNFRNTDSDDEPEERNNSDSSENIDLLDQIPVGTASHVFEQDLEASNVPIDSVNFSRQESLSSTASTTPHTPTDSRPFLDTIYSALNCTENDYDALFALCLLYAMLHNRGINCDLKQVVALQNQANEQQFESYSHWLIERLLRIISKAVKPESKVRLATLRLNSLLLRELGMRDCQCVFFEQHLTTIEQYRSESIKNLQSRLKEEEIFLDIFEDEYRTFKSKPLNVEYLMMDSSLLLPPTGTPLTGIDFIKRLPCGPTEQTRRSIGVFFTLRDLSLTLCKEVETQLPLTRDEDLIKTDDKLDLNDSDLIACTVVKKDSRQRRFLVVELYQLVLVEPDSKRLGWGVVKFAGLLQDVEVSSDADDSRTLHVTIHNPSGLRRVPILAANFVFDDHIRCMAAKQRLTKGRGRARHLKTRRIAVLLGLSIETKEEPFSNYLSSAGYHGTRSNFYSFGERQGFRSDGQHHNFNQRDPTRTPTARVHPLLKKPGHVTNRIAELQQGNRIGSLGLPVSSSTSSPARSLSNTRSSDSSSSNVEGHTSSDTLSPGHDLVSSKERGKTHKREGSVTISSSELPVEECGVEIGFEGEAENSEDTEVALDAVSLDAISLDAISQDAISVGSFTMEPVTQQPSAQSSPQTPQSNVIDRKIEKYDIV</sequence>
<dbReference type="InterPro" id="IPR045820">
    <property type="entry name" value="CLEC16A/TT9_C"/>
</dbReference>
<protein>
    <recommendedName>
        <fullName evidence="8">Protein CLEC16A</fullName>
    </recommendedName>
</protein>
<dbReference type="InterPro" id="IPR039272">
    <property type="entry name" value="CLEC16A/TT9"/>
</dbReference>
<feature type="region of interest" description="Disordered" evidence="3">
    <location>
        <begin position="373"/>
        <end position="404"/>
    </location>
</feature>
<evidence type="ECO:0000259" key="4">
    <source>
        <dbReference type="Pfam" id="PF09758"/>
    </source>
</evidence>
<dbReference type="Pfam" id="PF09758">
    <property type="entry name" value="FPL"/>
    <property type="match status" value="1"/>
</dbReference>
<feature type="compositionally biased region" description="Polar residues" evidence="3">
    <location>
        <begin position="843"/>
        <end position="854"/>
    </location>
</feature>
<dbReference type="Proteomes" id="UP001642483">
    <property type="component" value="Unassembled WGS sequence"/>
</dbReference>
<gene>
    <name evidence="6" type="ORF">CVLEPA_LOCUS16279</name>
</gene>
<evidence type="ECO:0000313" key="6">
    <source>
        <dbReference type="EMBL" id="CAK8685130.1"/>
    </source>
</evidence>
<proteinExistence type="inferred from homology"/>
<feature type="compositionally biased region" description="Low complexity" evidence="3">
    <location>
        <begin position="883"/>
        <end position="910"/>
    </location>
</feature>
<comment type="similarity">
    <text evidence="1">Belongs to the CLEC16A/gop-1 family.</text>
</comment>
<dbReference type="InterPro" id="IPR019155">
    <property type="entry name" value="CLEC16A/TT9_N"/>
</dbReference>
<comment type="caution">
    <text evidence="6">The sequence shown here is derived from an EMBL/GenBank/DDBJ whole genome shotgun (WGS) entry which is preliminary data.</text>
</comment>
<feature type="domain" description="FPL" evidence="4">
    <location>
        <begin position="47"/>
        <end position="194"/>
    </location>
</feature>
<dbReference type="PANTHER" id="PTHR21481">
    <property type="entry name" value="PROTEIN CLEC16A"/>
    <property type="match status" value="1"/>
</dbReference>
<evidence type="ECO:0000256" key="2">
    <source>
        <dbReference type="ARBA" id="ARBA00023006"/>
    </source>
</evidence>
<dbReference type="Pfam" id="PF19439">
    <property type="entry name" value="CLEC16A_C"/>
    <property type="match status" value="1"/>
</dbReference>
<feature type="domain" description="CLEC16A/TT9 C-terminal" evidence="5">
    <location>
        <begin position="243"/>
        <end position="1008"/>
    </location>
</feature>
<evidence type="ECO:0000256" key="1">
    <source>
        <dbReference type="ARBA" id="ARBA00006441"/>
    </source>
</evidence>
<feature type="compositionally biased region" description="Polar residues" evidence="3">
    <location>
        <begin position="911"/>
        <end position="921"/>
    </location>
</feature>
<feature type="region of interest" description="Disordered" evidence="3">
    <location>
        <begin position="1002"/>
        <end position="1023"/>
    </location>
</feature>
<name>A0ABP0FZY2_CLALP</name>
<reference evidence="6 7" key="1">
    <citation type="submission" date="2024-02" db="EMBL/GenBank/DDBJ databases">
        <authorList>
            <person name="Daric V."/>
            <person name="Darras S."/>
        </authorList>
    </citation>
    <scope>NUCLEOTIDE SEQUENCE [LARGE SCALE GENOMIC DNA]</scope>
</reference>
<evidence type="ECO:0008006" key="8">
    <source>
        <dbReference type="Google" id="ProtNLM"/>
    </source>
</evidence>
<evidence type="ECO:0000256" key="3">
    <source>
        <dbReference type="SAM" id="MobiDB-lite"/>
    </source>
</evidence>
<accession>A0ABP0FZY2</accession>
<organism evidence="6 7">
    <name type="scientific">Clavelina lepadiformis</name>
    <name type="common">Light-bulb sea squirt</name>
    <name type="synonym">Ascidia lepadiformis</name>
    <dbReference type="NCBI Taxonomy" id="159417"/>
    <lineage>
        <taxon>Eukaryota</taxon>
        <taxon>Metazoa</taxon>
        <taxon>Chordata</taxon>
        <taxon>Tunicata</taxon>
        <taxon>Ascidiacea</taxon>
        <taxon>Aplousobranchia</taxon>
        <taxon>Clavelinidae</taxon>
        <taxon>Clavelina</taxon>
    </lineage>
</organism>
<keyword evidence="2" id="KW-0072">Autophagy</keyword>
<evidence type="ECO:0000313" key="7">
    <source>
        <dbReference type="Proteomes" id="UP001642483"/>
    </source>
</evidence>
<feature type="region of interest" description="Disordered" evidence="3">
    <location>
        <begin position="833"/>
        <end position="949"/>
    </location>
</feature>
<dbReference type="EMBL" id="CAWYQH010000099">
    <property type="protein sequence ID" value="CAK8685130.1"/>
    <property type="molecule type" value="Genomic_DNA"/>
</dbReference>
<dbReference type="PANTHER" id="PTHR21481:SF0">
    <property type="entry name" value="PROTEIN CLEC16A"/>
    <property type="match status" value="1"/>
</dbReference>
<keyword evidence="7" id="KW-1185">Reference proteome</keyword>
<evidence type="ECO:0000259" key="5">
    <source>
        <dbReference type="Pfam" id="PF19439"/>
    </source>
</evidence>
<feature type="compositionally biased region" description="Low complexity" evidence="3">
    <location>
        <begin position="1002"/>
        <end position="1018"/>
    </location>
</feature>